<dbReference type="OMA" id="PPLWIFA"/>
<dbReference type="Pfam" id="PF00001">
    <property type="entry name" value="7tm_1"/>
    <property type="match status" value="1"/>
</dbReference>
<feature type="transmembrane region" description="Helical" evidence="8">
    <location>
        <begin position="15"/>
        <end position="39"/>
    </location>
</feature>
<evidence type="ECO:0000256" key="7">
    <source>
        <dbReference type="ARBA" id="ARBA00023224"/>
    </source>
</evidence>
<keyword evidence="6" id="KW-0675">Receptor</keyword>
<dbReference type="AlphaFoldDB" id="B3S5B1"/>
<evidence type="ECO:0000313" key="11">
    <source>
        <dbReference type="Proteomes" id="UP000009022"/>
    </source>
</evidence>
<name>B3S5B1_TRIAD</name>
<dbReference type="PhylomeDB" id="B3S5B1"/>
<dbReference type="GO" id="GO:0016020">
    <property type="term" value="C:membrane"/>
    <property type="evidence" value="ECO:0007669"/>
    <property type="project" value="UniProtKB-SubCell"/>
</dbReference>
<dbReference type="EMBL" id="DS985250">
    <property type="protein sequence ID" value="EDV22231.1"/>
    <property type="molecule type" value="Genomic_DNA"/>
</dbReference>
<protein>
    <recommendedName>
        <fullName evidence="9">G-protein coupled receptors family 1 profile domain-containing protein</fullName>
    </recommendedName>
</protein>
<comment type="subcellular location">
    <subcellularLocation>
        <location evidence="1">Membrane</location>
        <topology evidence="1">Multi-pass membrane protein</topology>
    </subcellularLocation>
</comment>
<feature type="non-terminal residue" evidence="10">
    <location>
        <position position="137"/>
    </location>
</feature>
<dbReference type="InParanoid" id="B3S5B1"/>
<dbReference type="KEGG" id="tad:TRIADDRAFT_29209"/>
<dbReference type="InterPro" id="IPR017452">
    <property type="entry name" value="GPCR_Rhodpsn_7TM"/>
</dbReference>
<dbReference type="HOGENOM" id="CLU_009579_29_6_1"/>
<dbReference type="PANTHER" id="PTHR45695:SF9">
    <property type="entry name" value="LEUCOKININ RECEPTOR"/>
    <property type="match status" value="1"/>
</dbReference>
<dbReference type="OrthoDB" id="5987936at2759"/>
<gene>
    <name evidence="10" type="ORF">TRIADDRAFT_29209</name>
</gene>
<dbReference type="Proteomes" id="UP000009022">
    <property type="component" value="Unassembled WGS sequence"/>
</dbReference>
<evidence type="ECO:0000313" key="10">
    <source>
        <dbReference type="EMBL" id="EDV22231.1"/>
    </source>
</evidence>
<dbReference type="eggNOG" id="KOG3656">
    <property type="taxonomic scope" value="Eukaryota"/>
</dbReference>
<dbReference type="RefSeq" id="XP_002115386.1">
    <property type="nucleotide sequence ID" value="XM_002115350.1"/>
</dbReference>
<keyword evidence="4" id="KW-0297">G-protein coupled receptor</keyword>
<dbReference type="PROSITE" id="PS50262">
    <property type="entry name" value="G_PROTEIN_RECEP_F1_2"/>
    <property type="match status" value="1"/>
</dbReference>
<evidence type="ECO:0000259" key="9">
    <source>
        <dbReference type="PROSITE" id="PS50262"/>
    </source>
</evidence>
<keyword evidence="2 8" id="KW-0812">Transmembrane</keyword>
<feature type="transmembrane region" description="Helical" evidence="8">
    <location>
        <begin position="81"/>
        <end position="104"/>
    </location>
</feature>
<proteinExistence type="predicted"/>
<evidence type="ECO:0000256" key="8">
    <source>
        <dbReference type="SAM" id="Phobius"/>
    </source>
</evidence>
<reference evidence="10 11" key="1">
    <citation type="journal article" date="2008" name="Nature">
        <title>The Trichoplax genome and the nature of placozoans.</title>
        <authorList>
            <person name="Srivastava M."/>
            <person name="Begovic E."/>
            <person name="Chapman J."/>
            <person name="Putnam N.H."/>
            <person name="Hellsten U."/>
            <person name="Kawashima T."/>
            <person name="Kuo A."/>
            <person name="Mitros T."/>
            <person name="Salamov A."/>
            <person name="Carpenter M.L."/>
            <person name="Signorovitch A.Y."/>
            <person name="Moreno M.A."/>
            <person name="Kamm K."/>
            <person name="Grimwood J."/>
            <person name="Schmutz J."/>
            <person name="Shapiro H."/>
            <person name="Grigoriev I.V."/>
            <person name="Buss L.W."/>
            <person name="Schierwater B."/>
            <person name="Dellaporta S.L."/>
            <person name="Rokhsar D.S."/>
        </authorList>
    </citation>
    <scope>NUCLEOTIDE SEQUENCE [LARGE SCALE GENOMIC DNA]</scope>
    <source>
        <strain evidence="10 11">Grell-BS-1999</strain>
    </source>
</reference>
<dbReference type="GO" id="GO:0004930">
    <property type="term" value="F:G protein-coupled receptor activity"/>
    <property type="evidence" value="ECO:0007669"/>
    <property type="project" value="UniProtKB-KW"/>
</dbReference>
<keyword evidence="11" id="KW-1185">Reference proteome</keyword>
<evidence type="ECO:0000256" key="1">
    <source>
        <dbReference type="ARBA" id="ARBA00004141"/>
    </source>
</evidence>
<sequence>MVLVAGNISLASKIILIPTLSITFIYGTIGNILVCMAIFKNHNMKTATNGFILSLAIADLAVCTITVPLALFSLFQDPRPLAALVAGEVALSAVSCSLLQLAIISVDRYRGIVHPEKARLQWSQVKYIIPPLWIFAI</sequence>
<evidence type="ECO:0000256" key="4">
    <source>
        <dbReference type="ARBA" id="ARBA00023040"/>
    </source>
</evidence>
<feature type="transmembrane region" description="Helical" evidence="8">
    <location>
        <begin position="51"/>
        <end position="75"/>
    </location>
</feature>
<keyword evidence="5 8" id="KW-0472">Membrane</keyword>
<evidence type="ECO:0000256" key="5">
    <source>
        <dbReference type="ARBA" id="ARBA00023136"/>
    </source>
</evidence>
<dbReference type="PANTHER" id="PTHR45695">
    <property type="entry name" value="LEUCOKININ RECEPTOR-RELATED"/>
    <property type="match status" value="1"/>
</dbReference>
<accession>B3S5B1</accession>
<dbReference type="STRING" id="10228.B3S5B1"/>
<evidence type="ECO:0000256" key="3">
    <source>
        <dbReference type="ARBA" id="ARBA00022989"/>
    </source>
</evidence>
<dbReference type="Gene3D" id="1.20.1070.10">
    <property type="entry name" value="Rhodopsin 7-helix transmembrane proteins"/>
    <property type="match status" value="1"/>
</dbReference>
<keyword evidence="7" id="KW-0807">Transducer</keyword>
<keyword evidence="3 8" id="KW-1133">Transmembrane helix</keyword>
<dbReference type="PRINTS" id="PR00237">
    <property type="entry name" value="GPCRRHODOPSN"/>
</dbReference>
<dbReference type="GeneID" id="6756475"/>
<evidence type="ECO:0000256" key="6">
    <source>
        <dbReference type="ARBA" id="ARBA00023170"/>
    </source>
</evidence>
<organism evidence="10 11">
    <name type="scientific">Trichoplax adhaerens</name>
    <name type="common">Trichoplax reptans</name>
    <dbReference type="NCBI Taxonomy" id="10228"/>
    <lineage>
        <taxon>Eukaryota</taxon>
        <taxon>Metazoa</taxon>
        <taxon>Placozoa</taxon>
        <taxon>Uniplacotomia</taxon>
        <taxon>Trichoplacea</taxon>
        <taxon>Trichoplacidae</taxon>
        <taxon>Trichoplax</taxon>
    </lineage>
</organism>
<feature type="domain" description="G-protein coupled receptors family 1 profile" evidence="9">
    <location>
        <begin position="30"/>
        <end position="137"/>
    </location>
</feature>
<evidence type="ECO:0000256" key="2">
    <source>
        <dbReference type="ARBA" id="ARBA00022692"/>
    </source>
</evidence>
<dbReference type="InterPro" id="IPR000276">
    <property type="entry name" value="GPCR_Rhodpsn"/>
</dbReference>
<dbReference type="CTD" id="6756475"/>
<dbReference type="SUPFAM" id="SSF81321">
    <property type="entry name" value="Family A G protein-coupled receptor-like"/>
    <property type="match status" value="1"/>
</dbReference>